<evidence type="ECO:0000256" key="7">
    <source>
        <dbReference type="PROSITE-ProRule" id="PRU00339"/>
    </source>
</evidence>
<feature type="repeat" description="TPR" evidence="7">
    <location>
        <begin position="174"/>
        <end position="207"/>
    </location>
</feature>
<dbReference type="PANTHER" id="PTHR22904">
    <property type="entry name" value="TPR REPEAT CONTAINING PROTEIN"/>
    <property type="match status" value="1"/>
</dbReference>
<accession>A0AAV8YH89</accession>
<name>A0AAV8YH89_9CUCU</name>
<keyword evidence="10" id="KW-1185">Reference proteome</keyword>
<dbReference type="SMART" id="SM00727">
    <property type="entry name" value="STI1"/>
    <property type="match status" value="2"/>
</dbReference>
<evidence type="ECO:0000256" key="3">
    <source>
        <dbReference type="ARBA" id="ARBA00022803"/>
    </source>
</evidence>
<evidence type="ECO:0000256" key="1">
    <source>
        <dbReference type="ARBA" id="ARBA00022490"/>
    </source>
</evidence>
<dbReference type="PROSITE" id="PS50005">
    <property type="entry name" value="TPR"/>
    <property type="match status" value="5"/>
</dbReference>
<evidence type="ECO:0000256" key="5">
    <source>
        <dbReference type="ARBA" id="ARBA00026193"/>
    </source>
</evidence>
<dbReference type="SMART" id="SM00028">
    <property type="entry name" value="TPR"/>
    <property type="match status" value="6"/>
</dbReference>
<dbReference type="InterPro" id="IPR041243">
    <property type="entry name" value="STI1/HOP_DP"/>
</dbReference>
<proteinExistence type="predicted"/>
<dbReference type="Gene3D" id="1.10.260.100">
    <property type="match status" value="2"/>
</dbReference>
<keyword evidence="1" id="KW-0963">Cytoplasm</keyword>
<dbReference type="Pfam" id="PF13181">
    <property type="entry name" value="TPR_8"/>
    <property type="match status" value="1"/>
</dbReference>
<gene>
    <name evidence="9" type="ORF">NQ314_007949</name>
</gene>
<dbReference type="FunFam" id="1.10.260.100:FF:000002">
    <property type="entry name" value="Stress-induced-phosphoprotein 1 (Hsp70/Hsp90-organizing)"/>
    <property type="match status" value="1"/>
</dbReference>
<comment type="subcellular location">
    <subcellularLocation>
        <location evidence="4">Dynein axonemal particle</location>
    </subcellularLocation>
</comment>
<dbReference type="FunFam" id="1.25.40.10:FF:000027">
    <property type="entry name" value="stress-induced-phosphoprotein 1 isoform X1"/>
    <property type="match status" value="1"/>
</dbReference>
<dbReference type="EMBL" id="JANEYF010002183">
    <property type="protein sequence ID" value="KAJ8950244.1"/>
    <property type="molecule type" value="Genomic_DNA"/>
</dbReference>
<reference evidence="9" key="1">
    <citation type="journal article" date="2023" name="Insect Mol. Biol.">
        <title>Genome sequencing provides insights into the evolution of gene families encoding plant cell wall-degrading enzymes in longhorned beetles.</title>
        <authorList>
            <person name="Shin N.R."/>
            <person name="Okamura Y."/>
            <person name="Kirsch R."/>
            <person name="Pauchet Y."/>
        </authorList>
    </citation>
    <scope>NUCLEOTIDE SEQUENCE</scope>
    <source>
        <strain evidence="9">RBIC_L_NR</strain>
    </source>
</reference>
<evidence type="ECO:0000256" key="2">
    <source>
        <dbReference type="ARBA" id="ARBA00022737"/>
    </source>
</evidence>
<feature type="repeat" description="TPR" evidence="7">
    <location>
        <begin position="215"/>
        <end position="248"/>
    </location>
</feature>
<dbReference type="GO" id="GO:0120293">
    <property type="term" value="C:dynein axonemal particle"/>
    <property type="evidence" value="ECO:0007669"/>
    <property type="project" value="UniProtKB-SubCell"/>
</dbReference>
<feature type="domain" description="STI1" evidence="8">
    <location>
        <begin position="71"/>
        <end position="110"/>
    </location>
</feature>
<comment type="function">
    <text evidence="6">Acts as a co-chaperone for HSP90AA1. Mediates the association of the molecular chaperones HSPA8/HSC70 and HSP90.</text>
</comment>
<feature type="repeat" description="TPR" evidence="7">
    <location>
        <begin position="275"/>
        <end position="308"/>
    </location>
</feature>
<protein>
    <recommendedName>
        <fullName evidence="5">Stress-induced-phosphoprotein 1</fullName>
    </recommendedName>
</protein>
<dbReference type="Proteomes" id="UP001162156">
    <property type="component" value="Unassembled WGS sequence"/>
</dbReference>
<dbReference type="SUPFAM" id="SSF48452">
    <property type="entry name" value="TPR-like"/>
    <property type="match status" value="2"/>
</dbReference>
<dbReference type="InterPro" id="IPR011990">
    <property type="entry name" value="TPR-like_helical_dom_sf"/>
</dbReference>
<comment type="caution">
    <text evidence="9">The sequence shown here is derived from an EMBL/GenBank/DDBJ whole genome shotgun (WGS) entry which is preliminary data.</text>
</comment>
<dbReference type="Gene3D" id="1.25.40.10">
    <property type="entry name" value="Tetratricopeptide repeat domain"/>
    <property type="match status" value="2"/>
</dbReference>
<dbReference type="InterPro" id="IPR019734">
    <property type="entry name" value="TPR_rpt"/>
</dbReference>
<dbReference type="Pfam" id="PF00515">
    <property type="entry name" value="TPR_1"/>
    <property type="match status" value="1"/>
</dbReference>
<dbReference type="FunFam" id="1.25.40.10:FF:000010">
    <property type="entry name" value="Stress-induced phosphoprotein 1"/>
    <property type="match status" value="1"/>
</dbReference>
<feature type="repeat" description="TPR" evidence="7">
    <location>
        <begin position="343"/>
        <end position="376"/>
    </location>
</feature>
<organism evidence="9 10">
    <name type="scientific">Rhamnusium bicolor</name>
    <dbReference type="NCBI Taxonomy" id="1586634"/>
    <lineage>
        <taxon>Eukaryota</taxon>
        <taxon>Metazoa</taxon>
        <taxon>Ecdysozoa</taxon>
        <taxon>Arthropoda</taxon>
        <taxon>Hexapoda</taxon>
        <taxon>Insecta</taxon>
        <taxon>Pterygota</taxon>
        <taxon>Neoptera</taxon>
        <taxon>Endopterygota</taxon>
        <taxon>Coleoptera</taxon>
        <taxon>Polyphaga</taxon>
        <taxon>Cucujiformia</taxon>
        <taxon>Chrysomeloidea</taxon>
        <taxon>Cerambycidae</taxon>
        <taxon>Lepturinae</taxon>
        <taxon>Rhagiini</taxon>
        <taxon>Rhamnusium</taxon>
    </lineage>
</organism>
<evidence type="ECO:0000256" key="6">
    <source>
        <dbReference type="ARBA" id="ARBA00045590"/>
    </source>
</evidence>
<evidence type="ECO:0000259" key="8">
    <source>
        <dbReference type="SMART" id="SM00727"/>
    </source>
</evidence>
<keyword evidence="2" id="KW-0677">Repeat</keyword>
<evidence type="ECO:0000256" key="4">
    <source>
        <dbReference type="ARBA" id="ARBA00024190"/>
    </source>
</evidence>
<dbReference type="AlphaFoldDB" id="A0AAV8YH89"/>
<dbReference type="Pfam" id="PF17830">
    <property type="entry name" value="STI1-HOP_DP"/>
    <property type="match status" value="2"/>
</dbReference>
<dbReference type="PANTHER" id="PTHR22904:SF523">
    <property type="entry name" value="STRESS-INDUCED-PHOSPHOPROTEIN 1"/>
    <property type="match status" value="1"/>
</dbReference>
<evidence type="ECO:0000313" key="10">
    <source>
        <dbReference type="Proteomes" id="UP001162156"/>
    </source>
</evidence>
<sequence>MSEPKISNRIMYLSLIFLYKEVISKTPSYLLSLLIRIFSVHIRVRAQKAQKSRSFPNPFSGTDIIPKLRADPRTRAWLDDPEYLALLAQLQANPQMMGSQLQDPRILTTLSVLIGIDSGADEPMDTEPPEPNLPENKKLAKEEKEQGNAFYKKKDFANAIIHYNRAIEHDPTDIAFYNNLAAVYFEQKEYEKCIKECEKAIEIGRENRADFKLIAKSFMRIGNAYRKLKEYKNAKVYYEKSLSEHRTPEIKTLLSEVEKIIKDEEMKSYINPELAEKEKETGNELFKKGDYATAVKHYTEAIKRNPDDAKLYSNRAACYTKLAAFDLGLKDCDKCVELDPKFIKGWIRKGHILQGMQQSSKAISAFQKALEVDPNNAEALQGYRACTIESANLDGDPEKIRQRAMGDPEVQAILRDPAMRMILEQMQNDPRALQDHLKNPDIAAKIQKLLESGLIAIR</sequence>
<feature type="repeat" description="TPR" evidence="7">
    <location>
        <begin position="140"/>
        <end position="173"/>
    </location>
</feature>
<dbReference type="FunFam" id="1.10.260.100:FF:000004">
    <property type="entry name" value="Putative stress-induced-phosphoprotein 1"/>
    <property type="match status" value="1"/>
</dbReference>
<dbReference type="Pfam" id="PF13414">
    <property type="entry name" value="TPR_11"/>
    <property type="match status" value="2"/>
</dbReference>
<dbReference type="GO" id="GO:0051879">
    <property type="term" value="F:Hsp90 protein binding"/>
    <property type="evidence" value="ECO:0007669"/>
    <property type="project" value="TreeGrafter"/>
</dbReference>
<dbReference type="InterPro" id="IPR006636">
    <property type="entry name" value="STI1_HS-bd"/>
</dbReference>
<keyword evidence="3 7" id="KW-0802">TPR repeat</keyword>
<feature type="domain" description="STI1" evidence="8">
    <location>
        <begin position="407"/>
        <end position="446"/>
    </location>
</feature>
<evidence type="ECO:0000313" key="9">
    <source>
        <dbReference type="EMBL" id="KAJ8950244.1"/>
    </source>
</evidence>